<dbReference type="RefSeq" id="WP_009554551.1">
    <property type="nucleotide sequence ID" value="NZ_CANCVW010000005.1"/>
</dbReference>
<dbReference type="EMBL" id="CP047418">
    <property type="protein sequence ID" value="QLL77886.1"/>
    <property type="molecule type" value="Genomic_DNA"/>
</dbReference>
<evidence type="ECO:0000313" key="7">
    <source>
        <dbReference type="Proteomes" id="UP000510886"/>
    </source>
</evidence>
<dbReference type="Gene3D" id="2.40.50.330">
    <property type="match status" value="1"/>
</dbReference>
<proteinExistence type="inferred from homology"/>
<sequence>MLKDYLARTVRATVTDENDNYVFAQVDGHTFRIAKKELKKVPRPGAVISGFAYQNEHHQLVMTKQVPKVGRDQYAWGTVVGSHGDLGVFVDIGLPDKDIAISSDDLPLLRHLWPQKGSRLLLALTVDDKDRIWGKLATDDLIRQVSVQADKRMMNREVTATVYRLKRAGTLVLTSDYYLGFIYHGEREQEPYLGQVVQARVIDVHADGRLNLSLQPRAYEAISEDAQMILAALKQNQGHLPYTDKSTPAAIKAYFGISKGQFKRSVGHLMKAGLVQQREGELILNEQQ</sequence>
<dbReference type="Pfam" id="PF17783">
    <property type="entry name" value="WHD_CvfB"/>
    <property type="match status" value="1"/>
</dbReference>
<evidence type="ECO:0000256" key="1">
    <source>
        <dbReference type="PIRNR" id="PIRNR012524"/>
    </source>
</evidence>
<dbReference type="Pfam" id="PF21543">
    <property type="entry name" value="CvfB_2nd"/>
    <property type="match status" value="1"/>
</dbReference>
<name>A0A7H9EJS4_9LACO</name>
<feature type="domain" description="Conserved virulence factor B third S1" evidence="5">
    <location>
        <begin position="143"/>
        <end position="216"/>
    </location>
</feature>
<organism evidence="6 7">
    <name type="scientific">Ligilactobacillus saerimneri</name>
    <dbReference type="NCBI Taxonomy" id="228229"/>
    <lineage>
        <taxon>Bacteria</taxon>
        <taxon>Bacillati</taxon>
        <taxon>Bacillota</taxon>
        <taxon>Bacilli</taxon>
        <taxon>Lactobacillales</taxon>
        <taxon>Lactobacillaceae</taxon>
        <taxon>Ligilactobacillus</taxon>
    </lineage>
</organism>
<dbReference type="InterPro" id="IPR036388">
    <property type="entry name" value="WH-like_DNA-bd_sf"/>
</dbReference>
<comment type="similarity">
    <text evidence="1">Belongs to the CvfB family.</text>
</comment>
<dbReference type="InterPro" id="IPR039566">
    <property type="entry name" value="CvfB_S1_st"/>
</dbReference>
<feature type="domain" description="Conserved virulence factor B-like winged helix" evidence="3">
    <location>
        <begin position="227"/>
        <end position="284"/>
    </location>
</feature>
<protein>
    <submittedName>
        <fullName evidence="6">DNA-binding protein</fullName>
    </submittedName>
</protein>
<dbReference type="KEGG" id="lsw:GTO87_04265"/>
<feature type="domain" description="Conserved virulence factor B first S1" evidence="2">
    <location>
        <begin position="9"/>
        <end position="63"/>
    </location>
</feature>
<dbReference type="InterPro" id="IPR014464">
    <property type="entry name" value="CvfB_fam"/>
</dbReference>
<dbReference type="InterPro" id="IPR012340">
    <property type="entry name" value="NA-bd_OB-fold"/>
</dbReference>
<dbReference type="Gene3D" id="1.10.10.10">
    <property type="entry name" value="Winged helix-like DNA-binding domain superfamily/Winged helix DNA-binding domain"/>
    <property type="match status" value="1"/>
</dbReference>
<dbReference type="Pfam" id="PF13509">
    <property type="entry name" value="S1_2"/>
    <property type="match status" value="1"/>
</dbReference>
<dbReference type="Gene3D" id="2.40.50.140">
    <property type="entry name" value="Nucleic acid-binding proteins"/>
    <property type="match status" value="2"/>
</dbReference>
<dbReference type="GO" id="GO:0003677">
    <property type="term" value="F:DNA binding"/>
    <property type="evidence" value="ECO:0007669"/>
    <property type="project" value="UniProtKB-KW"/>
</dbReference>
<dbReference type="PANTHER" id="PTHR37296:SF1">
    <property type="entry name" value="CONSERVED VIRULENCE FACTOR B"/>
    <property type="match status" value="1"/>
</dbReference>
<reference evidence="6 7" key="1">
    <citation type="submission" date="2020-01" db="EMBL/GenBank/DDBJ databases">
        <title>Complete and circular genome sequences of six lactobacillus isolates from horses.</title>
        <authorList>
            <person name="Hassan H.M."/>
        </authorList>
    </citation>
    <scope>NUCLEOTIDE SEQUENCE [LARGE SCALE GENOMIC DNA]</scope>
    <source>
        <strain evidence="6 7">1A</strain>
    </source>
</reference>
<evidence type="ECO:0000259" key="5">
    <source>
        <dbReference type="Pfam" id="PF21543"/>
    </source>
</evidence>
<dbReference type="Pfam" id="PF21191">
    <property type="entry name" value="CvfB_1st"/>
    <property type="match status" value="1"/>
</dbReference>
<evidence type="ECO:0000313" key="6">
    <source>
        <dbReference type="EMBL" id="QLL77886.1"/>
    </source>
</evidence>
<evidence type="ECO:0000259" key="3">
    <source>
        <dbReference type="Pfam" id="PF17783"/>
    </source>
</evidence>
<dbReference type="InterPro" id="IPR048588">
    <property type="entry name" value="CvfB_S1_2nd"/>
</dbReference>
<dbReference type="PANTHER" id="PTHR37296">
    <property type="entry name" value="CONSERVED VIRULENCE FACTOR B"/>
    <property type="match status" value="1"/>
</dbReference>
<dbReference type="Proteomes" id="UP000510886">
    <property type="component" value="Chromosome"/>
</dbReference>
<evidence type="ECO:0000259" key="4">
    <source>
        <dbReference type="Pfam" id="PF21191"/>
    </source>
</evidence>
<dbReference type="PIRSF" id="PIRSF012524">
    <property type="entry name" value="YitL_S1"/>
    <property type="match status" value="1"/>
</dbReference>
<gene>
    <name evidence="6" type="ORF">GTO87_04265</name>
</gene>
<accession>A0A7H9EJS4</accession>
<evidence type="ECO:0000259" key="2">
    <source>
        <dbReference type="Pfam" id="PF13509"/>
    </source>
</evidence>
<dbReference type="AlphaFoldDB" id="A0A7H9EJS4"/>
<dbReference type="InterPro" id="IPR048587">
    <property type="entry name" value="CvfB_S1_3rd"/>
</dbReference>
<keyword evidence="6" id="KW-0238">DNA-binding</keyword>
<dbReference type="InterPro" id="IPR040764">
    <property type="entry name" value="CvfB_WH"/>
</dbReference>
<feature type="domain" description="Conserved virulence factor B second S1" evidence="4">
    <location>
        <begin position="74"/>
        <end position="135"/>
    </location>
</feature>